<reference evidence="5 6" key="1">
    <citation type="submission" date="2019-02" db="EMBL/GenBank/DDBJ databases">
        <authorList>
            <person name="Khodamoradi S."/>
            <person name="Hahnke R.L."/>
            <person name="Kaempfer P."/>
            <person name="Schumann P."/>
            <person name="Rohde M."/>
            <person name="Steinert M."/>
            <person name="Luzhetskyy A."/>
            <person name="Wink J."/>
            <person name="Ruckert C."/>
        </authorList>
    </citation>
    <scope>NUCLEOTIDE SEQUENCE [LARGE SCALE GENOMIC DNA]</scope>
    <source>
        <strain evidence="5 6">M2</strain>
        <plasmid evidence="6">phim2</plasmid>
    </source>
</reference>
<dbReference type="EMBL" id="CP036456">
    <property type="protein sequence ID" value="QBI56781.1"/>
    <property type="molecule type" value="Genomic_DNA"/>
</dbReference>
<proteinExistence type="predicted"/>
<feature type="region of interest" description="Disordered" evidence="2">
    <location>
        <begin position="55"/>
        <end position="93"/>
    </location>
</feature>
<evidence type="ECO:0000256" key="3">
    <source>
        <dbReference type="SAM" id="Phobius"/>
    </source>
</evidence>
<keyword evidence="1" id="KW-0732">Signal</keyword>
<organism evidence="5 6">
    <name type="scientific">Streptomonospora litoralis</name>
    <dbReference type="NCBI Taxonomy" id="2498135"/>
    <lineage>
        <taxon>Bacteria</taxon>
        <taxon>Bacillati</taxon>
        <taxon>Actinomycetota</taxon>
        <taxon>Actinomycetes</taxon>
        <taxon>Streptosporangiales</taxon>
        <taxon>Nocardiopsidaceae</taxon>
        <taxon>Streptomonospora</taxon>
    </lineage>
</organism>
<evidence type="ECO:0000259" key="4">
    <source>
        <dbReference type="Pfam" id="PF11611"/>
    </source>
</evidence>
<dbReference type="Gene3D" id="2.60.40.1240">
    <property type="match status" value="1"/>
</dbReference>
<keyword evidence="3" id="KW-0472">Membrane</keyword>
<dbReference type="OrthoDB" id="3431007at2"/>
<feature type="compositionally biased region" description="Low complexity" evidence="2">
    <location>
        <begin position="55"/>
        <end position="69"/>
    </location>
</feature>
<dbReference type="Proteomes" id="UP000292235">
    <property type="component" value="Plasmid phiM2"/>
</dbReference>
<keyword evidence="3" id="KW-1133">Transmembrane helix</keyword>
<evidence type="ECO:0000256" key="2">
    <source>
        <dbReference type="SAM" id="MobiDB-lite"/>
    </source>
</evidence>
<geneLocation type="plasmid" evidence="6">
    <name>phim2</name>
</geneLocation>
<sequence length="215" mass="21816">MAYGNYPPPPPVPNQPPSRGGLTTGSKIALGCGIAAIGGFVLMMAGCMALVVASPSGTSPDPGAPPAADNNDEGGGAGDGEESGGSHVVGDTVSHGSWDITVTSVEQGIAQIEDDFGLTEEASGQFVVLEVEAVNTGSEGEYFEPSNQVLMDPGGSMYEYNIGATTGIDSLEKINPGGQVSGRIAYDVPADFELDHILVNGEGAFADGVRVDLKK</sequence>
<feature type="region of interest" description="Disordered" evidence="2">
    <location>
        <begin position="1"/>
        <end position="21"/>
    </location>
</feature>
<keyword evidence="5" id="KW-0614">Plasmid</keyword>
<dbReference type="RefSeq" id="WP_131102950.1">
    <property type="nucleotide sequence ID" value="NZ_CP036456.1"/>
</dbReference>
<feature type="compositionally biased region" description="Pro residues" evidence="2">
    <location>
        <begin position="1"/>
        <end position="16"/>
    </location>
</feature>
<protein>
    <submittedName>
        <fullName evidence="5">Telomeric repeat-binding factor 2</fullName>
    </submittedName>
</protein>
<dbReference type="AlphaFoldDB" id="A0A4P6QAK1"/>
<evidence type="ECO:0000313" key="5">
    <source>
        <dbReference type="EMBL" id="QBI56781.1"/>
    </source>
</evidence>
<gene>
    <name evidence="5" type="ORF">EKD16_25200</name>
</gene>
<dbReference type="InterPro" id="IPR029050">
    <property type="entry name" value="Immunoprotect_excell_Ig-like"/>
</dbReference>
<name>A0A4P6QAK1_9ACTN</name>
<feature type="transmembrane region" description="Helical" evidence="3">
    <location>
        <begin position="28"/>
        <end position="53"/>
    </location>
</feature>
<feature type="domain" description="DUF4352" evidence="4">
    <location>
        <begin position="89"/>
        <end position="192"/>
    </location>
</feature>
<evidence type="ECO:0000256" key="1">
    <source>
        <dbReference type="ARBA" id="ARBA00022729"/>
    </source>
</evidence>
<evidence type="ECO:0000313" key="6">
    <source>
        <dbReference type="Proteomes" id="UP000292235"/>
    </source>
</evidence>
<dbReference type="InterPro" id="IPR029051">
    <property type="entry name" value="DUF4352"/>
</dbReference>
<accession>A0A4P6QAK1</accession>
<dbReference type="KEGG" id="strr:EKD16_25200"/>
<dbReference type="Pfam" id="PF11611">
    <property type="entry name" value="DUF4352"/>
    <property type="match status" value="1"/>
</dbReference>
<keyword evidence="6" id="KW-1185">Reference proteome</keyword>
<keyword evidence="3" id="KW-0812">Transmembrane</keyword>